<evidence type="ECO:0000313" key="3">
    <source>
        <dbReference type="Proteomes" id="UP000295293"/>
    </source>
</evidence>
<reference evidence="2 3" key="1">
    <citation type="submission" date="2019-03" db="EMBL/GenBank/DDBJ databases">
        <title>Genomic Encyclopedia of Type Strains, Phase IV (KMG-IV): sequencing the most valuable type-strain genomes for metagenomic binning, comparative biology and taxonomic classification.</title>
        <authorList>
            <person name="Goeker M."/>
        </authorList>
    </citation>
    <scope>NUCLEOTIDE SEQUENCE [LARGE SCALE GENOMIC DNA]</scope>
    <source>
        <strain evidence="2 3">DSM 21667</strain>
    </source>
</reference>
<evidence type="ECO:0000313" key="2">
    <source>
        <dbReference type="EMBL" id="TDR38572.1"/>
    </source>
</evidence>
<organism evidence="2 3">
    <name type="scientific">Tahibacter aquaticus</name>
    <dbReference type="NCBI Taxonomy" id="520092"/>
    <lineage>
        <taxon>Bacteria</taxon>
        <taxon>Pseudomonadati</taxon>
        <taxon>Pseudomonadota</taxon>
        <taxon>Gammaproteobacteria</taxon>
        <taxon>Lysobacterales</taxon>
        <taxon>Rhodanobacteraceae</taxon>
        <taxon>Tahibacter</taxon>
    </lineage>
</organism>
<protein>
    <submittedName>
        <fullName evidence="2">Uncharacterized protein</fullName>
    </submittedName>
</protein>
<dbReference type="RefSeq" id="WP_133821385.1">
    <property type="nucleotide sequence ID" value="NZ_SNZH01000020.1"/>
</dbReference>
<dbReference type="Proteomes" id="UP000295293">
    <property type="component" value="Unassembled WGS sequence"/>
</dbReference>
<comment type="caution">
    <text evidence="2">The sequence shown here is derived from an EMBL/GenBank/DDBJ whole genome shotgun (WGS) entry which is preliminary data.</text>
</comment>
<sequence length="98" mass="10916">MSQDKLERVHYALELLDTAHAALLRLCHLDAPKSILHTLRTVDREREHLLGALGLGEPDLARAWMSCEPRAAETERPDLGLGDKSSARRPCLAPGRRV</sequence>
<dbReference type="AlphaFoldDB" id="A0A4V3DLC9"/>
<proteinExistence type="predicted"/>
<name>A0A4V3DLC9_9GAMM</name>
<evidence type="ECO:0000256" key="1">
    <source>
        <dbReference type="SAM" id="MobiDB-lite"/>
    </source>
</evidence>
<accession>A0A4V3DLC9</accession>
<gene>
    <name evidence="2" type="ORF">DFR29_12073</name>
</gene>
<feature type="region of interest" description="Disordered" evidence="1">
    <location>
        <begin position="73"/>
        <end position="98"/>
    </location>
</feature>
<dbReference type="EMBL" id="SNZH01000020">
    <property type="protein sequence ID" value="TDR38572.1"/>
    <property type="molecule type" value="Genomic_DNA"/>
</dbReference>
<keyword evidence="3" id="KW-1185">Reference proteome</keyword>